<dbReference type="Proteomes" id="UP001497444">
    <property type="component" value="Chromosome 2"/>
</dbReference>
<protein>
    <recommendedName>
        <fullName evidence="7">Late embryogenesis abundant protein LEA-2 subgroup domain-containing protein</fullName>
    </recommendedName>
</protein>
<gene>
    <name evidence="5" type="ORF">CSSPJE1EN1_LOCUS15154</name>
</gene>
<evidence type="ECO:0008006" key="7">
    <source>
        <dbReference type="Google" id="ProtNLM"/>
    </source>
</evidence>
<sequence length="245" mass="27271">MNSQPIDHQEHTKSTTTTTTTTTSMHWKERSAHNSNSSSRMSRVLRAVISMEICSQPQCWGTCLFLVLVFTAMTILLSVSLARAKPITRIQSFEIQAWNTTDGWDASNVPCKIVSVNAMLGFSFRNPSKLFGMHVHPGPIALHVLQRSIAYGKVVEFYQPPNSGSMVSMVLQAKEVPLYGVGPLFDIPRTKIHFSIQGLVVAKIHWLWQLYPHRHTSILNCSFLGEIRSSHHVILSVSSCGLLGA</sequence>
<proteinExistence type="predicted"/>
<name>A0ABP0WS40_9BRYO</name>
<organism evidence="5 6">
    <name type="scientific">Sphagnum jensenii</name>
    <dbReference type="NCBI Taxonomy" id="128206"/>
    <lineage>
        <taxon>Eukaryota</taxon>
        <taxon>Viridiplantae</taxon>
        <taxon>Streptophyta</taxon>
        <taxon>Embryophyta</taxon>
        <taxon>Bryophyta</taxon>
        <taxon>Sphagnophytina</taxon>
        <taxon>Sphagnopsida</taxon>
        <taxon>Sphagnales</taxon>
        <taxon>Sphagnaceae</taxon>
        <taxon>Sphagnum</taxon>
    </lineage>
</organism>
<evidence type="ECO:0000256" key="2">
    <source>
        <dbReference type="ARBA" id="ARBA00023136"/>
    </source>
</evidence>
<keyword evidence="4" id="KW-0812">Transmembrane</keyword>
<comment type="subcellular location">
    <subcellularLocation>
        <location evidence="1">Membrane</location>
    </subcellularLocation>
</comment>
<evidence type="ECO:0000256" key="4">
    <source>
        <dbReference type="SAM" id="Phobius"/>
    </source>
</evidence>
<keyword evidence="4" id="KW-1133">Transmembrane helix</keyword>
<keyword evidence="6" id="KW-1185">Reference proteome</keyword>
<reference evidence="5 6" key="1">
    <citation type="submission" date="2024-02" db="EMBL/GenBank/DDBJ databases">
        <authorList>
            <consortium name="ELIXIR-Norway"/>
            <consortium name="Elixir Norway"/>
        </authorList>
    </citation>
    <scope>NUCLEOTIDE SEQUENCE [LARGE SCALE GENOMIC DNA]</scope>
</reference>
<evidence type="ECO:0000313" key="5">
    <source>
        <dbReference type="EMBL" id="CAK9269676.1"/>
    </source>
</evidence>
<accession>A0ABP0WS40</accession>
<evidence type="ECO:0000256" key="3">
    <source>
        <dbReference type="SAM" id="MobiDB-lite"/>
    </source>
</evidence>
<dbReference type="EMBL" id="OZ020097">
    <property type="protein sequence ID" value="CAK9269676.1"/>
    <property type="molecule type" value="Genomic_DNA"/>
</dbReference>
<dbReference type="InterPro" id="IPR044839">
    <property type="entry name" value="NDR1-like"/>
</dbReference>
<keyword evidence="2 4" id="KW-0472">Membrane</keyword>
<evidence type="ECO:0000313" key="6">
    <source>
        <dbReference type="Proteomes" id="UP001497444"/>
    </source>
</evidence>
<dbReference type="PANTHER" id="PTHR31234:SF2">
    <property type="entry name" value="OS05G0199100 PROTEIN"/>
    <property type="match status" value="1"/>
</dbReference>
<feature type="transmembrane region" description="Helical" evidence="4">
    <location>
        <begin position="64"/>
        <end position="82"/>
    </location>
</feature>
<dbReference type="PANTHER" id="PTHR31234">
    <property type="entry name" value="LATE EMBRYOGENESIS ABUNDANT (LEA) HYDROXYPROLINE-RICH GLYCOPROTEIN FAMILY"/>
    <property type="match status" value="1"/>
</dbReference>
<evidence type="ECO:0000256" key="1">
    <source>
        <dbReference type="ARBA" id="ARBA00004370"/>
    </source>
</evidence>
<feature type="region of interest" description="Disordered" evidence="3">
    <location>
        <begin position="1"/>
        <end position="38"/>
    </location>
</feature>